<comment type="caution">
    <text evidence="3">The sequence shown here is derived from an EMBL/GenBank/DDBJ whole genome shotgun (WGS) entry which is preliminary data.</text>
</comment>
<protein>
    <submittedName>
        <fullName evidence="3">Uncharacterized protein</fullName>
    </submittedName>
</protein>
<evidence type="ECO:0000313" key="2">
    <source>
        <dbReference type="EMBL" id="CAF1401739.1"/>
    </source>
</evidence>
<keyword evidence="1" id="KW-0472">Membrane</keyword>
<organism evidence="3 4">
    <name type="scientific">Adineta ricciae</name>
    <name type="common">Rotifer</name>
    <dbReference type="NCBI Taxonomy" id="249248"/>
    <lineage>
        <taxon>Eukaryota</taxon>
        <taxon>Metazoa</taxon>
        <taxon>Spiralia</taxon>
        <taxon>Gnathifera</taxon>
        <taxon>Rotifera</taxon>
        <taxon>Eurotatoria</taxon>
        <taxon>Bdelloidea</taxon>
        <taxon>Adinetida</taxon>
        <taxon>Adinetidae</taxon>
        <taxon>Adineta</taxon>
    </lineage>
</organism>
<reference evidence="3" key="1">
    <citation type="submission" date="2021-02" db="EMBL/GenBank/DDBJ databases">
        <authorList>
            <person name="Nowell W R."/>
        </authorList>
    </citation>
    <scope>NUCLEOTIDE SEQUENCE</scope>
</reference>
<accession>A0A816G772</accession>
<dbReference type="EMBL" id="CAJNOR010012922">
    <property type="protein sequence ID" value="CAF1670461.1"/>
    <property type="molecule type" value="Genomic_DNA"/>
</dbReference>
<name>A0A816G772_ADIRI</name>
<keyword evidence="4" id="KW-1185">Reference proteome</keyword>
<gene>
    <name evidence="2" type="ORF">EDS130_LOCUS36055</name>
    <name evidence="3" type="ORF">XAT740_LOCUS58576</name>
</gene>
<evidence type="ECO:0000256" key="1">
    <source>
        <dbReference type="SAM" id="Phobius"/>
    </source>
</evidence>
<feature type="transmembrane region" description="Helical" evidence="1">
    <location>
        <begin position="62"/>
        <end position="84"/>
    </location>
</feature>
<keyword evidence="1" id="KW-0812">Transmembrane</keyword>
<sequence>MLRSFIPQNTITIREYSGLGQRKQFYRKYPLELVGIIAPKEFYQSIDTINYVRGRTFTRKTLAVCLLFTILFVGSIITILGGVLTAFTSRPVWITLLSIGGTMFAIPTL</sequence>
<evidence type="ECO:0000313" key="4">
    <source>
        <dbReference type="Proteomes" id="UP000663828"/>
    </source>
</evidence>
<evidence type="ECO:0000313" key="3">
    <source>
        <dbReference type="EMBL" id="CAF1670461.1"/>
    </source>
</evidence>
<dbReference type="Proteomes" id="UP000663828">
    <property type="component" value="Unassembled WGS sequence"/>
</dbReference>
<keyword evidence="1" id="KW-1133">Transmembrane helix</keyword>
<proteinExistence type="predicted"/>
<dbReference type="EMBL" id="CAJNOJ010000328">
    <property type="protein sequence ID" value="CAF1401739.1"/>
    <property type="molecule type" value="Genomic_DNA"/>
</dbReference>
<dbReference type="Proteomes" id="UP000663852">
    <property type="component" value="Unassembled WGS sequence"/>
</dbReference>
<dbReference type="AlphaFoldDB" id="A0A816G772"/>